<dbReference type="AlphaFoldDB" id="A0A327L6R3"/>
<dbReference type="RefSeq" id="WP_111419808.1">
    <property type="nucleotide sequence ID" value="NZ_NPEX01000094.1"/>
</dbReference>
<organism evidence="1 2">
    <name type="scientific">Rhodoplanes roseus</name>
    <dbReference type="NCBI Taxonomy" id="29409"/>
    <lineage>
        <taxon>Bacteria</taxon>
        <taxon>Pseudomonadati</taxon>
        <taxon>Pseudomonadota</taxon>
        <taxon>Alphaproteobacteria</taxon>
        <taxon>Hyphomicrobiales</taxon>
        <taxon>Nitrobacteraceae</taxon>
        <taxon>Rhodoplanes</taxon>
    </lineage>
</organism>
<name>A0A327L6R3_9BRAD</name>
<reference evidence="1 2" key="1">
    <citation type="submission" date="2017-07" db="EMBL/GenBank/DDBJ databases">
        <title>Draft Genome Sequences of Select Purple Nonsulfur Bacteria.</title>
        <authorList>
            <person name="Lasarre B."/>
            <person name="Mckinlay J.B."/>
        </authorList>
    </citation>
    <scope>NUCLEOTIDE SEQUENCE [LARGE SCALE GENOMIC DNA]</scope>
    <source>
        <strain evidence="1 2">DSM 5909</strain>
    </source>
</reference>
<gene>
    <name evidence="1" type="ORF">CH341_14880</name>
</gene>
<dbReference type="OrthoDB" id="8455952at2"/>
<protein>
    <recommendedName>
        <fullName evidence="3">Histone H1</fullName>
    </recommendedName>
</protein>
<proteinExistence type="predicted"/>
<dbReference type="EMBL" id="NPEX01000094">
    <property type="protein sequence ID" value="RAI43328.1"/>
    <property type="molecule type" value="Genomic_DNA"/>
</dbReference>
<accession>A0A327L6R3</accession>
<evidence type="ECO:0000313" key="2">
    <source>
        <dbReference type="Proteomes" id="UP000249130"/>
    </source>
</evidence>
<evidence type="ECO:0008006" key="3">
    <source>
        <dbReference type="Google" id="ProtNLM"/>
    </source>
</evidence>
<keyword evidence="2" id="KW-1185">Reference proteome</keyword>
<dbReference type="Proteomes" id="UP000249130">
    <property type="component" value="Unassembled WGS sequence"/>
</dbReference>
<sequence>MTERTPKRPRDPNQLARFIVDVATGEVEDRPPTPEEQGKDPAAVALGAKGGKARAAALSTEKRRQISRDAAIARWGSEKKED</sequence>
<evidence type="ECO:0000313" key="1">
    <source>
        <dbReference type="EMBL" id="RAI43328.1"/>
    </source>
</evidence>
<comment type="caution">
    <text evidence="1">The sequence shown here is derived from an EMBL/GenBank/DDBJ whole genome shotgun (WGS) entry which is preliminary data.</text>
</comment>